<dbReference type="Pfam" id="PF08327">
    <property type="entry name" value="AHSA1"/>
    <property type="match status" value="1"/>
</dbReference>
<evidence type="ECO:0000313" key="4">
    <source>
        <dbReference type="Proteomes" id="UP001207918"/>
    </source>
</evidence>
<gene>
    <name evidence="3" type="ORF">J6I44_01670</name>
</gene>
<evidence type="ECO:0000313" key="3">
    <source>
        <dbReference type="EMBL" id="MCW9705539.1"/>
    </source>
</evidence>
<name>A0ABT3PHZ9_9BACT</name>
<accession>A0ABT3PHZ9</accession>
<dbReference type="RefSeq" id="WP_265764203.1">
    <property type="nucleotide sequence ID" value="NZ_JAGGJA010000001.1"/>
</dbReference>
<feature type="domain" description="Activator of Hsp90 ATPase homologue 1/2-like C-terminal" evidence="2">
    <location>
        <begin position="22"/>
        <end position="160"/>
    </location>
</feature>
<keyword evidence="4" id="KW-1185">Reference proteome</keyword>
<protein>
    <submittedName>
        <fullName evidence="3">SRPBCC domain-containing protein</fullName>
    </submittedName>
</protein>
<comment type="similarity">
    <text evidence="1">Belongs to the AHA1 family.</text>
</comment>
<dbReference type="Gene3D" id="3.30.530.20">
    <property type="match status" value="1"/>
</dbReference>
<dbReference type="SUPFAM" id="SSF55961">
    <property type="entry name" value="Bet v1-like"/>
    <property type="match status" value="1"/>
</dbReference>
<dbReference type="InterPro" id="IPR023393">
    <property type="entry name" value="START-like_dom_sf"/>
</dbReference>
<dbReference type="InterPro" id="IPR013538">
    <property type="entry name" value="ASHA1/2-like_C"/>
</dbReference>
<evidence type="ECO:0000259" key="2">
    <source>
        <dbReference type="Pfam" id="PF08327"/>
    </source>
</evidence>
<dbReference type="EMBL" id="JAGGJA010000001">
    <property type="protein sequence ID" value="MCW9705539.1"/>
    <property type="molecule type" value="Genomic_DNA"/>
</dbReference>
<sequence>MGMNKMNVETKERELIIERIFDAPPELVFEAYSSCNHLKHWWGPKEWPMEECEMDFREGGKWHYCLRGPNEGDESWGKAIYKEIDKPGKLVYEDYFSDKDGNINEEMPGMLITVVFIEHGGKTKLSSTTLFDSPETLKKVVEMGAVEGMTSSLDRLDEYLAQLTTNNQ</sequence>
<comment type="caution">
    <text evidence="3">The sequence shown here is derived from an EMBL/GenBank/DDBJ whole genome shotgun (WGS) entry which is preliminary data.</text>
</comment>
<evidence type="ECO:0000256" key="1">
    <source>
        <dbReference type="ARBA" id="ARBA00006817"/>
    </source>
</evidence>
<reference evidence="3 4" key="1">
    <citation type="submission" date="2021-03" db="EMBL/GenBank/DDBJ databases">
        <title>Aliifodinibius sp. nov., a new bacterium isolated from saline soil.</title>
        <authorList>
            <person name="Galisteo C."/>
            <person name="De La Haba R."/>
            <person name="Sanchez-Porro C."/>
            <person name="Ventosa A."/>
        </authorList>
    </citation>
    <scope>NUCLEOTIDE SEQUENCE [LARGE SCALE GENOMIC DNA]</scope>
    <source>
        <strain evidence="3 4">1BSP15-2V2</strain>
    </source>
</reference>
<organism evidence="3 4">
    <name type="scientific">Fodinibius salsisoli</name>
    <dbReference type="NCBI Taxonomy" id="2820877"/>
    <lineage>
        <taxon>Bacteria</taxon>
        <taxon>Pseudomonadati</taxon>
        <taxon>Balneolota</taxon>
        <taxon>Balneolia</taxon>
        <taxon>Balneolales</taxon>
        <taxon>Balneolaceae</taxon>
        <taxon>Fodinibius</taxon>
    </lineage>
</organism>
<proteinExistence type="inferred from homology"/>
<dbReference type="Proteomes" id="UP001207918">
    <property type="component" value="Unassembled WGS sequence"/>
</dbReference>